<evidence type="ECO:0000313" key="8">
    <source>
        <dbReference type="EMBL" id="MCD2492645.1"/>
    </source>
</evidence>
<dbReference type="RefSeq" id="WP_231062525.1">
    <property type="nucleotide sequence ID" value="NZ_JAJNOR010000004.1"/>
</dbReference>
<evidence type="ECO:0000313" key="9">
    <source>
        <dbReference type="Proteomes" id="UP001299265"/>
    </source>
</evidence>
<dbReference type="InterPro" id="IPR056792">
    <property type="entry name" value="PRC_RimM"/>
</dbReference>
<keyword evidence="3 5" id="KW-0698">rRNA processing</keyword>
<gene>
    <name evidence="5 8" type="primary">rimM</name>
    <name evidence="8" type="ORF">LQE92_08390</name>
</gene>
<evidence type="ECO:0000256" key="4">
    <source>
        <dbReference type="ARBA" id="ARBA00023186"/>
    </source>
</evidence>
<comment type="similarity">
    <text evidence="5">Belongs to the RimM family.</text>
</comment>
<dbReference type="GO" id="GO:0006364">
    <property type="term" value="P:rRNA processing"/>
    <property type="evidence" value="ECO:0007669"/>
    <property type="project" value="UniProtKB-UniRule"/>
</dbReference>
<dbReference type="InterPro" id="IPR002676">
    <property type="entry name" value="RimM_N"/>
</dbReference>
<dbReference type="NCBIfam" id="TIGR02273">
    <property type="entry name" value="16S_RimM"/>
    <property type="match status" value="1"/>
</dbReference>
<comment type="caution">
    <text evidence="8">The sequence shown here is derived from an EMBL/GenBank/DDBJ whole genome shotgun (WGS) entry which is preliminary data.</text>
</comment>
<dbReference type="GO" id="GO:0005840">
    <property type="term" value="C:ribosome"/>
    <property type="evidence" value="ECO:0007669"/>
    <property type="project" value="InterPro"/>
</dbReference>
<dbReference type="SUPFAM" id="SSF50346">
    <property type="entry name" value="PRC-barrel domain"/>
    <property type="match status" value="1"/>
</dbReference>
<evidence type="ECO:0000256" key="5">
    <source>
        <dbReference type="HAMAP-Rule" id="MF_00014"/>
    </source>
</evidence>
<feature type="domain" description="RimM N-terminal" evidence="6">
    <location>
        <begin position="7"/>
        <end position="87"/>
    </location>
</feature>
<proteinExistence type="inferred from homology"/>
<dbReference type="PANTHER" id="PTHR33692:SF1">
    <property type="entry name" value="RIBOSOME MATURATION FACTOR RIMM"/>
    <property type="match status" value="1"/>
</dbReference>
<organism evidence="8 9">
    <name type="scientific">Lientehia hominis</name>
    <dbReference type="NCBI Taxonomy" id="2897778"/>
    <lineage>
        <taxon>Bacteria</taxon>
        <taxon>Bacillati</taxon>
        <taxon>Bacillota</taxon>
        <taxon>Clostridia</taxon>
        <taxon>Lachnospirales</taxon>
        <taxon>Lachnospiraceae</taxon>
        <taxon>Lientehia</taxon>
    </lineage>
</organism>
<evidence type="ECO:0000256" key="2">
    <source>
        <dbReference type="ARBA" id="ARBA00022517"/>
    </source>
</evidence>
<dbReference type="Pfam" id="PF24986">
    <property type="entry name" value="PRC_RimM"/>
    <property type="match status" value="1"/>
</dbReference>
<comment type="domain">
    <text evidence="5">The PRC barrel domain binds ribosomal protein uS19.</text>
</comment>
<comment type="subcellular location">
    <subcellularLocation>
        <location evidence="5">Cytoplasm</location>
    </subcellularLocation>
</comment>
<keyword evidence="1 5" id="KW-0963">Cytoplasm</keyword>
<reference evidence="8 9" key="1">
    <citation type="submission" date="2021-11" db="EMBL/GenBank/DDBJ databases">
        <title>Lacrimispora sp. nov. NSJ-141 isolated from human feces.</title>
        <authorList>
            <person name="Abdugheni R."/>
        </authorList>
    </citation>
    <scope>NUCLEOTIDE SEQUENCE [LARGE SCALE GENOMIC DNA]</scope>
    <source>
        <strain evidence="8 9">NSJ-141</strain>
    </source>
</reference>
<dbReference type="Pfam" id="PF01782">
    <property type="entry name" value="RimM"/>
    <property type="match status" value="1"/>
</dbReference>
<dbReference type="InterPro" id="IPR011961">
    <property type="entry name" value="RimM"/>
</dbReference>
<dbReference type="InterPro" id="IPR036976">
    <property type="entry name" value="RimM_N_sf"/>
</dbReference>
<keyword evidence="4 5" id="KW-0143">Chaperone</keyword>
<dbReference type="EMBL" id="JAJNOR010000004">
    <property type="protein sequence ID" value="MCD2492645.1"/>
    <property type="molecule type" value="Genomic_DNA"/>
</dbReference>
<dbReference type="InterPro" id="IPR009000">
    <property type="entry name" value="Transl_B-barrel_sf"/>
</dbReference>
<keyword evidence="2 5" id="KW-0690">Ribosome biogenesis</keyword>
<dbReference type="Gene3D" id="2.40.30.60">
    <property type="entry name" value="RimM"/>
    <property type="match status" value="1"/>
</dbReference>
<dbReference type="GO" id="GO:0043022">
    <property type="term" value="F:ribosome binding"/>
    <property type="evidence" value="ECO:0007669"/>
    <property type="project" value="InterPro"/>
</dbReference>
<protein>
    <recommendedName>
        <fullName evidence="5">Ribosome maturation factor RimM</fullName>
    </recommendedName>
</protein>
<dbReference type="PANTHER" id="PTHR33692">
    <property type="entry name" value="RIBOSOME MATURATION FACTOR RIMM"/>
    <property type="match status" value="1"/>
</dbReference>
<evidence type="ECO:0000256" key="3">
    <source>
        <dbReference type="ARBA" id="ARBA00022552"/>
    </source>
</evidence>
<feature type="domain" description="Ribosome maturation factor RimM PRC barrel" evidence="7">
    <location>
        <begin position="101"/>
        <end position="167"/>
    </location>
</feature>
<evidence type="ECO:0000259" key="6">
    <source>
        <dbReference type="Pfam" id="PF01782"/>
    </source>
</evidence>
<evidence type="ECO:0000259" key="7">
    <source>
        <dbReference type="Pfam" id="PF24986"/>
    </source>
</evidence>
<dbReference type="InterPro" id="IPR011033">
    <property type="entry name" value="PRC_barrel-like_sf"/>
</dbReference>
<dbReference type="HAMAP" id="MF_00014">
    <property type="entry name" value="Ribosome_mat_RimM"/>
    <property type="match status" value="1"/>
</dbReference>
<evidence type="ECO:0000256" key="1">
    <source>
        <dbReference type="ARBA" id="ARBA00022490"/>
    </source>
</evidence>
<sequence length="170" mass="19106">MVSRFRVGVISSTHGIRGEVKVFPTTDDASRFLTLRQVILEAERETRELEIEHVKFFKQFVILKFKGIDDINDVEKYKGAELWVTRENAVPLQEGEYFIADLIGLPVVTDEGGTLGVLKDVLQTGANDVYEVTMENGKELLLPVIDECVLNVDLEKGEITVHVMDGLLDL</sequence>
<keyword evidence="9" id="KW-1185">Reference proteome</keyword>
<dbReference type="Gene3D" id="2.30.30.240">
    <property type="entry name" value="PRC-barrel domain"/>
    <property type="match status" value="1"/>
</dbReference>
<dbReference type="GO" id="GO:0042274">
    <property type="term" value="P:ribosomal small subunit biogenesis"/>
    <property type="evidence" value="ECO:0007669"/>
    <property type="project" value="UniProtKB-UniRule"/>
</dbReference>
<dbReference type="Proteomes" id="UP001299265">
    <property type="component" value="Unassembled WGS sequence"/>
</dbReference>
<dbReference type="GO" id="GO:0005737">
    <property type="term" value="C:cytoplasm"/>
    <property type="evidence" value="ECO:0007669"/>
    <property type="project" value="UniProtKB-SubCell"/>
</dbReference>
<dbReference type="AlphaFoldDB" id="A0AAP2RKK6"/>
<accession>A0AAP2RKK6</accession>
<comment type="function">
    <text evidence="5">An accessory protein needed during the final step in the assembly of 30S ribosomal subunit, possibly for assembly of the head region. Essential for efficient processing of 16S rRNA. May be needed both before and after RbfA during the maturation of 16S rRNA. It has affinity for free ribosomal 30S subunits but not for 70S ribosomes.</text>
</comment>
<name>A0AAP2RKK6_9FIRM</name>
<dbReference type="SUPFAM" id="SSF50447">
    <property type="entry name" value="Translation proteins"/>
    <property type="match status" value="1"/>
</dbReference>
<comment type="subunit">
    <text evidence="5">Binds ribosomal protein uS19.</text>
</comment>